<evidence type="ECO:0000259" key="1">
    <source>
        <dbReference type="PROSITE" id="PS51704"/>
    </source>
</evidence>
<dbReference type="PROSITE" id="PS51704">
    <property type="entry name" value="GP_PDE"/>
    <property type="match status" value="1"/>
</dbReference>
<dbReference type="eggNOG" id="COG0584">
    <property type="taxonomic scope" value="Bacteria"/>
</dbReference>
<keyword evidence="3" id="KW-1185">Reference proteome</keyword>
<accession>D6Y2U6</accession>
<feature type="domain" description="GP-PDE" evidence="1">
    <location>
        <begin position="5"/>
        <end position="286"/>
    </location>
</feature>
<organism evidence="2 3">
    <name type="scientific">Thermobispora bispora (strain ATCC 19993 / DSM 43833 / CBS 139.67 / JCM 10125 / KCTC 9307 / NBRC 14880 / R51)</name>
    <dbReference type="NCBI Taxonomy" id="469371"/>
    <lineage>
        <taxon>Bacteria</taxon>
        <taxon>Bacillati</taxon>
        <taxon>Actinomycetota</taxon>
        <taxon>Actinomycetes</taxon>
        <taxon>Streptosporangiales</taxon>
        <taxon>Streptosporangiaceae</taxon>
        <taxon>Thermobispora</taxon>
    </lineage>
</organism>
<dbReference type="Pfam" id="PF03009">
    <property type="entry name" value="GDPD"/>
    <property type="match status" value="1"/>
</dbReference>
<dbReference type="SUPFAM" id="SSF51695">
    <property type="entry name" value="PLC-like phosphodiesterases"/>
    <property type="match status" value="1"/>
</dbReference>
<evidence type="ECO:0000313" key="2">
    <source>
        <dbReference type="EMBL" id="ADG86907.1"/>
    </source>
</evidence>
<dbReference type="EMBL" id="CP001874">
    <property type="protein sequence ID" value="ADG86907.1"/>
    <property type="molecule type" value="Genomic_DNA"/>
</dbReference>
<dbReference type="Gene3D" id="3.20.20.190">
    <property type="entry name" value="Phosphatidylinositol (PI) phosphodiesterase"/>
    <property type="match status" value="1"/>
</dbReference>
<dbReference type="KEGG" id="tbi:Tbis_0175"/>
<dbReference type="STRING" id="469371.Tbis_0175"/>
<dbReference type="InterPro" id="IPR030395">
    <property type="entry name" value="GP_PDE_dom"/>
</dbReference>
<dbReference type="PANTHER" id="PTHR46211">
    <property type="entry name" value="GLYCEROPHOSPHORYL DIESTER PHOSPHODIESTERASE"/>
    <property type="match status" value="1"/>
</dbReference>
<dbReference type="OrthoDB" id="9758957at2"/>
<evidence type="ECO:0000313" key="3">
    <source>
        <dbReference type="Proteomes" id="UP000006640"/>
    </source>
</evidence>
<proteinExistence type="predicted"/>
<sequence length="303" mass="33161">MYGYVELHGHRGARGLRPENTLPALMHALELGVDVLEFDLVMSADGELVLCHDLIVSDVTSADTAPAAEGAPYVGKPVISLTLPQLHTLEVGRRRPRCPEDPFAATQVPVPGLRMPTLGAALDLIEALGAGHVRLNLDLKTDPTRPDLSADPRRLTDLVVAELDRRGLLRRSSILAFDWRILEIVRPLGIPRYALVEKPTMSPEWMNGIHLDDFGGSLVEAARAAGATALSPEWVLIDHEVMEHARRHGMPVIAWTVNDVAEAGRLIDLGVSGIVTDYPDRMRPLWRSRGFPLPAPLSRCCCC</sequence>
<reference evidence="2 3" key="1">
    <citation type="submission" date="2010-01" db="EMBL/GenBank/DDBJ databases">
        <title>The complete genome of Thermobispora bispora DSM 43833.</title>
        <authorList>
            <consortium name="US DOE Joint Genome Institute (JGI-PGF)"/>
            <person name="Lucas S."/>
            <person name="Copeland A."/>
            <person name="Lapidus A."/>
            <person name="Glavina del Rio T."/>
            <person name="Dalin E."/>
            <person name="Tice H."/>
            <person name="Bruce D."/>
            <person name="Goodwin L."/>
            <person name="Pitluck S."/>
            <person name="Kyrpides N."/>
            <person name="Mavromatis K."/>
            <person name="Ivanova N."/>
            <person name="Mikhailova N."/>
            <person name="Chertkov O."/>
            <person name="Brettin T."/>
            <person name="Detter J.C."/>
            <person name="Han C."/>
            <person name="Larimer F."/>
            <person name="Land M."/>
            <person name="Hauser L."/>
            <person name="Markowitz V."/>
            <person name="Cheng J.-F."/>
            <person name="Hugenholtz P."/>
            <person name="Woyke T."/>
            <person name="Wu D."/>
            <person name="Jando M."/>
            <person name="Schneider S."/>
            <person name="Klenk H.-P."/>
            <person name="Eisen J.A."/>
        </authorList>
    </citation>
    <scope>NUCLEOTIDE SEQUENCE [LARGE SCALE GENOMIC DNA]</scope>
    <source>
        <strain evidence="3">ATCC 19993 / DSM 43833 / CBS 139.67 / JCM 10125 / KCTC 9307 / NBRC 14880 / R51</strain>
    </source>
</reference>
<dbReference type="AlphaFoldDB" id="D6Y2U6"/>
<protein>
    <submittedName>
        <fullName evidence="2">Glycerophosphoryl diester phosphodiesterase</fullName>
    </submittedName>
</protein>
<name>D6Y2U6_THEBD</name>
<dbReference type="Proteomes" id="UP000006640">
    <property type="component" value="Chromosome"/>
</dbReference>
<dbReference type="RefSeq" id="WP_013130440.1">
    <property type="nucleotide sequence ID" value="NC_014165.1"/>
</dbReference>
<dbReference type="GO" id="GO:0006629">
    <property type="term" value="P:lipid metabolic process"/>
    <property type="evidence" value="ECO:0007669"/>
    <property type="project" value="InterPro"/>
</dbReference>
<dbReference type="PANTHER" id="PTHR46211:SF14">
    <property type="entry name" value="GLYCEROPHOSPHODIESTER PHOSPHODIESTERASE"/>
    <property type="match status" value="1"/>
</dbReference>
<dbReference type="HOGENOM" id="CLU_030006_3_1_11"/>
<dbReference type="InterPro" id="IPR017946">
    <property type="entry name" value="PLC-like_Pdiesterase_TIM-brl"/>
</dbReference>
<gene>
    <name evidence="2" type="ordered locus">Tbis_0175</name>
</gene>
<dbReference type="GO" id="GO:0008081">
    <property type="term" value="F:phosphoric diester hydrolase activity"/>
    <property type="evidence" value="ECO:0007669"/>
    <property type="project" value="InterPro"/>
</dbReference>